<feature type="region of interest" description="Disordered" evidence="1">
    <location>
        <begin position="1"/>
        <end position="69"/>
    </location>
</feature>
<gene>
    <name evidence="3" type="ORF">NOSIN_09675</name>
</gene>
<proteinExistence type="predicted"/>
<dbReference type="RefSeq" id="WP_193371900.1">
    <property type="nucleotide sequence ID" value="NZ_MCOK01000001.1"/>
</dbReference>
<evidence type="ECO:0000313" key="3">
    <source>
        <dbReference type="EMBL" id="OOC54041.1"/>
    </source>
</evidence>
<dbReference type="STRING" id="501010.NOSIN_09675"/>
<feature type="compositionally biased region" description="Pro residues" evidence="1">
    <location>
        <begin position="10"/>
        <end position="55"/>
    </location>
</feature>
<feature type="transmembrane region" description="Helical" evidence="2">
    <location>
        <begin position="79"/>
        <end position="107"/>
    </location>
</feature>
<keyword evidence="2" id="KW-0812">Transmembrane</keyword>
<protein>
    <recommendedName>
        <fullName evidence="5">DUF4190 domain-containing protein</fullName>
    </recommendedName>
</protein>
<keyword evidence="4" id="KW-1185">Reference proteome</keyword>
<dbReference type="Proteomes" id="UP000189004">
    <property type="component" value="Unassembled WGS sequence"/>
</dbReference>
<keyword evidence="2" id="KW-0472">Membrane</keyword>
<evidence type="ECO:0000256" key="2">
    <source>
        <dbReference type="SAM" id="Phobius"/>
    </source>
</evidence>
<name>A0A1V3BZR1_9ACTN</name>
<sequence length="156" mass="15220">MSYGPGTGGYPPPGGGSGGYPPPGGGGGGYPPPGGGGGEYPPPPGGFGGPPPPPGGWYGGSGFHPPQQPASQGPAIGALIANVVGLCLCWALAIVGLILAIVALTMTSTNPQAAKTCTLISWVLFGAGIALWIVMFFFYGAAGIFAVLEEGSVSTY</sequence>
<feature type="transmembrane region" description="Helical" evidence="2">
    <location>
        <begin position="119"/>
        <end position="148"/>
    </location>
</feature>
<dbReference type="EMBL" id="MCOK01000001">
    <property type="protein sequence ID" value="OOC54041.1"/>
    <property type="molecule type" value="Genomic_DNA"/>
</dbReference>
<evidence type="ECO:0008006" key="5">
    <source>
        <dbReference type="Google" id="ProtNLM"/>
    </source>
</evidence>
<evidence type="ECO:0000256" key="1">
    <source>
        <dbReference type="SAM" id="MobiDB-lite"/>
    </source>
</evidence>
<reference evidence="4" key="1">
    <citation type="submission" date="2016-08" db="EMBL/GenBank/DDBJ databases">
        <authorList>
            <person name="Tokovenko B."/>
            <person name="Kalinowski J."/>
        </authorList>
    </citation>
    <scope>NUCLEOTIDE SEQUENCE [LARGE SCALE GENOMIC DNA]</scope>
    <source>
        <strain evidence="4">UTMC102</strain>
    </source>
</reference>
<comment type="caution">
    <text evidence="3">The sequence shown here is derived from an EMBL/GenBank/DDBJ whole genome shotgun (WGS) entry which is preliminary data.</text>
</comment>
<dbReference type="AlphaFoldDB" id="A0A1V3BZR1"/>
<keyword evidence="2" id="KW-1133">Transmembrane helix</keyword>
<evidence type="ECO:0000313" key="4">
    <source>
        <dbReference type="Proteomes" id="UP000189004"/>
    </source>
</evidence>
<organism evidence="3 4">
    <name type="scientific">Nocardiopsis sinuspersici</name>
    <dbReference type="NCBI Taxonomy" id="501010"/>
    <lineage>
        <taxon>Bacteria</taxon>
        <taxon>Bacillati</taxon>
        <taxon>Actinomycetota</taxon>
        <taxon>Actinomycetes</taxon>
        <taxon>Streptosporangiales</taxon>
        <taxon>Nocardiopsidaceae</taxon>
        <taxon>Nocardiopsis</taxon>
    </lineage>
</organism>
<accession>A0A1V3BZR1</accession>